<accession>E8R5V0</accession>
<evidence type="ECO:0000313" key="3">
    <source>
        <dbReference type="Proteomes" id="UP000008631"/>
    </source>
</evidence>
<dbReference type="InParanoid" id="E8R5V0"/>
<dbReference type="KEGG" id="ipa:Isop_2279"/>
<dbReference type="Gene3D" id="2.120.10.10">
    <property type="match status" value="1"/>
</dbReference>
<dbReference type="STRING" id="575540.Isop_2279"/>
<dbReference type="OrthoDB" id="20875at2"/>
<feature type="signal peptide" evidence="1">
    <location>
        <begin position="1"/>
        <end position="26"/>
    </location>
</feature>
<sequence length="367" mass="40455">MNSFAPLPATWLVLSSLMIVGATTHAAEPPRPAWRLETVVKLWDRAPHNAFTDLIAWKDQLWCVFREGEDHVGGDGVVRVLAVELGMDEERAIDPNAWKSVAVVSEEGIDLRDPKLSIHPDGRLMLLIGASKYAPGNRLLGYQTRVAFSNDGISWTQPVKVHEPDRWLWRVTWSPQGEGFGVAYGDGPPQERITLLKTTDGLTYDHLGELAVDGYPNETTLRFLDDGTLIALVRREKGDQSAAIGRARPPYRPENWTWIASRHSVGGPNFLVLRDGSMIASGRYTPKPNDPHAVGAGKPTTTALFALDPQADSPERALIPLIALPSGGDTSYPGLVETNRFLWVSYYDSREGRTSIYLARLSRAASP</sequence>
<dbReference type="InterPro" id="IPR036278">
    <property type="entry name" value="Sialidase_sf"/>
</dbReference>
<protein>
    <recommendedName>
        <fullName evidence="4">Exo-alpha-sialidase</fullName>
    </recommendedName>
</protein>
<evidence type="ECO:0008006" key="4">
    <source>
        <dbReference type="Google" id="ProtNLM"/>
    </source>
</evidence>
<dbReference type="eggNOG" id="COG1621">
    <property type="taxonomic scope" value="Bacteria"/>
</dbReference>
<evidence type="ECO:0000256" key="1">
    <source>
        <dbReference type="SAM" id="SignalP"/>
    </source>
</evidence>
<feature type="chain" id="PRO_5003226470" description="Exo-alpha-sialidase" evidence="1">
    <location>
        <begin position="27"/>
        <end position="367"/>
    </location>
</feature>
<reference evidence="2 3" key="2">
    <citation type="journal article" date="2011" name="Stand. Genomic Sci.">
        <title>Complete genome sequence of Isosphaera pallida type strain (IS1B).</title>
        <authorList>
            <consortium name="US DOE Joint Genome Institute (JGI-PGF)"/>
            <person name="Goker M."/>
            <person name="Cleland D."/>
            <person name="Saunders E."/>
            <person name="Lapidus A."/>
            <person name="Nolan M."/>
            <person name="Lucas S."/>
            <person name="Hammon N."/>
            <person name="Deshpande S."/>
            <person name="Cheng J.F."/>
            <person name="Tapia R."/>
            <person name="Han C."/>
            <person name="Goodwin L."/>
            <person name="Pitluck S."/>
            <person name="Liolios K."/>
            <person name="Pagani I."/>
            <person name="Ivanova N."/>
            <person name="Mavromatis K."/>
            <person name="Pati A."/>
            <person name="Chen A."/>
            <person name="Palaniappan K."/>
            <person name="Land M."/>
            <person name="Hauser L."/>
            <person name="Chang Y.J."/>
            <person name="Jeffries C.D."/>
            <person name="Detter J.C."/>
            <person name="Beck B."/>
            <person name="Woyke T."/>
            <person name="Bristow J."/>
            <person name="Eisen J.A."/>
            <person name="Markowitz V."/>
            <person name="Hugenholtz P."/>
            <person name="Kyrpides N.C."/>
            <person name="Klenk H.P."/>
        </authorList>
    </citation>
    <scope>NUCLEOTIDE SEQUENCE [LARGE SCALE GENOMIC DNA]</scope>
    <source>
        <strain evidence="3">ATCC 43644 / DSM 9630 / IS1B</strain>
    </source>
</reference>
<organism evidence="2 3">
    <name type="scientific">Isosphaera pallida (strain ATCC 43644 / DSM 9630 / IS1B)</name>
    <dbReference type="NCBI Taxonomy" id="575540"/>
    <lineage>
        <taxon>Bacteria</taxon>
        <taxon>Pseudomonadati</taxon>
        <taxon>Planctomycetota</taxon>
        <taxon>Planctomycetia</taxon>
        <taxon>Isosphaerales</taxon>
        <taxon>Isosphaeraceae</taxon>
        <taxon>Isosphaera</taxon>
    </lineage>
</organism>
<dbReference type="RefSeq" id="WP_013565145.1">
    <property type="nucleotide sequence ID" value="NC_014962.1"/>
</dbReference>
<dbReference type="EMBL" id="CP002353">
    <property type="protein sequence ID" value="ADV62857.1"/>
    <property type="molecule type" value="Genomic_DNA"/>
</dbReference>
<keyword evidence="1" id="KW-0732">Signal</keyword>
<dbReference type="AlphaFoldDB" id="E8R5V0"/>
<name>E8R5V0_ISOPI</name>
<dbReference type="SUPFAM" id="SSF50939">
    <property type="entry name" value="Sialidases"/>
    <property type="match status" value="1"/>
</dbReference>
<evidence type="ECO:0000313" key="2">
    <source>
        <dbReference type="EMBL" id="ADV62857.1"/>
    </source>
</evidence>
<proteinExistence type="predicted"/>
<keyword evidence="3" id="KW-1185">Reference proteome</keyword>
<dbReference type="Proteomes" id="UP000008631">
    <property type="component" value="Chromosome"/>
</dbReference>
<dbReference type="HOGENOM" id="CLU_794309_0_0_0"/>
<gene>
    <name evidence="2" type="ordered locus">Isop_2279</name>
</gene>
<reference key="1">
    <citation type="submission" date="2010-11" db="EMBL/GenBank/DDBJ databases">
        <title>The complete sequence of chromosome of Isophaera pallida ATCC 43644.</title>
        <authorList>
            <consortium name="US DOE Joint Genome Institute (JGI-PGF)"/>
            <person name="Lucas S."/>
            <person name="Copeland A."/>
            <person name="Lapidus A."/>
            <person name="Bruce D."/>
            <person name="Goodwin L."/>
            <person name="Pitluck S."/>
            <person name="Kyrpides N."/>
            <person name="Mavromatis K."/>
            <person name="Pagani I."/>
            <person name="Ivanova N."/>
            <person name="Saunders E."/>
            <person name="Brettin T."/>
            <person name="Detter J.C."/>
            <person name="Han C."/>
            <person name="Tapia R."/>
            <person name="Land M."/>
            <person name="Hauser L."/>
            <person name="Markowitz V."/>
            <person name="Cheng J.-F."/>
            <person name="Hugenholtz P."/>
            <person name="Woyke T."/>
            <person name="Wu D."/>
            <person name="Eisen J.A."/>
        </authorList>
    </citation>
    <scope>NUCLEOTIDE SEQUENCE</scope>
    <source>
        <strain>ATCC 43644</strain>
    </source>
</reference>